<name>A0A8S5V2V6_9CAUD</name>
<reference evidence="1" key="1">
    <citation type="journal article" date="2021" name="Proc. Natl. Acad. Sci. U.S.A.">
        <title>A Catalog of Tens of Thousands of Viruses from Human Metagenomes Reveals Hidden Associations with Chronic Diseases.</title>
        <authorList>
            <person name="Tisza M.J."/>
            <person name="Buck C.B."/>
        </authorList>
    </citation>
    <scope>NUCLEOTIDE SEQUENCE</scope>
    <source>
        <strain evidence="1">CtelJ1</strain>
    </source>
</reference>
<protein>
    <submittedName>
        <fullName evidence="1">Uncharacterized protein</fullName>
    </submittedName>
</protein>
<sequence length="32" mass="3597">MRIENASPNTQYLEIDSVIIDSVQRLYGGNLS</sequence>
<proteinExistence type="predicted"/>
<evidence type="ECO:0000313" key="1">
    <source>
        <dbReference type="EMBL" id="DAG00955.1"/>
    </source>
</evidence>
<accession>A0A8S5V2V6</accession>
<organism evidence="1">
    <name type="scientific">CrAss-like virus sp. ctelJ1</name>
    <dbReference type="NCBI Taxonomy" id="2825838"/>
    <lineage>
        <taxon>Viruses</taxon>
        <taxon>Duplodnaviria</taxon>
        <taxon>Heunggongvirae</taxon>
        <taxon>Uroviricota</taxon>
        <taxon>Caudoviricetes</taxon>
        <taxon>Crassvirales</taxon>
    </lineage>
</organism>
<dbReference type="EMBL" id="BK016184">
    <property type="protein sequence ID" value="DAG00955.1"/>
    <property type="molecule type" value="Genomic_DNA"/>
</dbReference>